<sequence length="250" mass="28116">MVCLTIPEEIHAGATIAYYTRMFVLGDKRGYREAVVLREDDRNEGARQLEVDIDEMTSTYRMINSDVYLGGRRVSSDEAKWRTLRTFTIVNDTYDAPTRSTSFRKAVRRLVSNGFASLSTLNTHAYEEMANEVVPDSLSLHVNDGCYGETANVYSSPSVASSPRGGGNVMTVNNKRGESEEISTKSPTALHLTRHQPKKRADQWTVHRSHKRCNQKKCAITRSGSQIYHASTLKAKKTKTMLRLPRIKPA</sequence>
<evidence type="ECO:0000256" key="1">
    <source>
        <dbReference type="SAM" id="MobiDB-lite"/>
    </source>
</evidence>
<accession>A0A225WWW5</accession>
<dbReference type="Proteomes" id="UP000198211">
    <property type="component" value="Unassembled WGS sequence"/>
</dbReference>
<gene>
    <name evidence="2" type="ORF">PHMEG_0003339</name>
</gene>
<reference evidence="3" key="1">
    <citation type="submission" date="2017-03" db="EMBL/GenBank/DDBJ databases">
        <title>Phytopthora megakarya and P. palmivora, two closely related causual agents of cacao black pod achieved similar genome size and gene model numbers by different mechanisms.</title>
        <authorList>
            <person name="Ali S."/>
            <person name="Shao J."/>
            <person name="Larry D.J."/>
            <person name="Kronmiller B."/>
            <person name="Shen D."/>
            <person name="Strem M.D."/>
            <person name="Melnick R.L."/>
            <person name="Guiltinan M.J."/>
            <person name="Tyler B.M."/>
            <person name="Meinhardt L.W."/>
            <person name="Bailey B.A."/>
        </authorList>
    </citation>
    <scope>NUCLEOTIDE SEQUENCE [LARGE SCALE GENOMIC DNA]</scope>
    <source>
        <strain evidence="3">zdho120</strain>
    </source>
</reference>
<keyword evidence="3" id="KW-1185">Reference proteome</keyword>
<comment type="caution">
    <text evidence="2">The sequence shown here is derived from an EMBL/GenBank/DDBJ whole genome shotgun (WGS) entry which is preliminary data.</text>
</comment>
<dbReference type="EMBL" id="NBNE01000169">
    <property type="protein sequence ID" value="OWZ22022.1"/>
    <property type="molecule type" value="Genomic_DNA"/>
</dbReference>
<evidence type="ECO:0000313" key="3">
    <source>
        <dbReference type="Proteomes" id="UP000198211"/>
    </source>
</evidence>
<feature type="region of interest" description="Disordered" evidence="1">
    <location>
        <begin position="177"/>
        <end position="208"/>
    </location>
</feature>
<protein>
    <submittedName>
        <fullName evidence="2">Uncharacterized protein</fullName>
    </submittedName>
</protein>
<dbReference type="AlphaFoldDB" id="A0A225WWW5"/>
<dbReference type="OrthoDB" id="129504at2759"/>
<proteinExistence type="predicted"/>
<evidence type="ECO:0000313" key="2">
    <source>
        <dbReference type="EMBL" id="OWZ22022.1"/>
    </source>
</evidence>
<organism evidence="2 3">
    <name type="scientific">Phytophthora megakarya</name>
    <dbReference type="NCBI Taxonomy" id="4795"/>
    <lineage>
        <taxon>Eukaryota</taxon>
        <taxon>Sar</taxon>
        <taxon>Stramenopiles</taxon>
        <taxon>Oomycota</taxon>
        <taxon>Peronosporomycetes</taxon>
        <taxon>Peronosporales</taxon>
        <taxon>Peronosporaceae</taxon>
        <taxon>Phytophthora</taxon>
    </lineage>
</organism>
<name>A0A225WWW5_9STRA</name>